<protein>
    <submittedName>
        <fullName evidence="2">Uncharacterized protein</fullName>
    </submittedName>
</protein>
<name>A0A1G2PFU6_9BACT</name>
<evidence type="ECO:0000313" key="3">
    <source>
        <dbReference type="Proteomes" id="UP000178869"/>
    </source>
</evidence>
<proteinExistence type="predicted"/>
<comment type="caution">
    <text evidence="2">The sequence shown here is derived from an EMBL/GenBank/DDBJ whole genome shotgun (WGS) entry which is preliminary data.</text>
</comment>
<accession>A0A1G2PFU6</accession>
<feature type="transmembrane region" description="Helical" evidence="1">
    <location>
        <begin position="30"/>
        <end position="53"/>
    </location>
</feature>
<reference evidence="2 3" key="1">
    <citation type="journal article" date="2016" name="Nat. Commun.">
        <title>Thousands of microbial genomes shed light on interconnected biogeochemical processes in an aquifer system.</title>
        <authorList>
            <person name="Anantharaman K."/>
            <person name="Brown C.T."/>
            <person name="Hug L.A."/>
            <person name="Sharon I."/>
            <person name="Castelle C.J."/>
            <person name="Probst A.J."/>
            <person name="Thomas B.C."/>
            <person name="Singh A."/>
            <person name="Wilkins M.J."/>
            <person name="Karaoz U."/>
            <person name="Brodie E.L."/>
            <person name="Williams K.H."/>
            <person name="Hubbard S.S."/>
            <person name="Banfield J.F."/>
        </authorList>
    </citation>
    <scope>NUCLEOTIDE SEQUENCE [LARGE SCALE GENOMIC DNA]</scope>
</reference>
<keyword evidence="1" id="KW-0812">Transmembrane</keyword>
<organism evidence="2 3">
    <name type="scientific">Candidatus Terrybacteria bacterium RIFCSPHIGHO2_01_FULL_43_35</name>
    <dbReference type="NCBI Taxonomy" id="1802361"/>
    <lineage>
        <taxon>Bacteria</taxon>
        <taxon>Candidatus Terryibacteriota</taxon>
    </lineage>
</organism>
<gene>
    <name evidence="2" type="ORF">A2828_03485</name>
</gene>
<dbReference type="Proteomes" id="UP000178869">
    <property type="component" value="Unassembled WGS sequence"/>
</dbReference>
<sequence length="1328" mass="139243">MSKFIYDILPPHFHNKAKAFWQQNSGRVKLGAVLLFMFAFVGMGIFVFSNIFIKSKSAQAAVSYQGVSNLIATNGGAPGALNIGTAQIGDLLVFYHYGRATGGNETVSLAGFTNVFDTVTANQGHVAVKYRIKQSSDTTFTATVTNYTSGNSGETILEWIEYYRGFDATTPIVDYTASLSTWASSTNIGSIVAPASATVLDGEMAVVFGGRFENVTGQTTLSGDNLTWTARTLNNSSLGSDAGAVTQNGLNSSGSNQTITAKTITTTGTAQAGAGRMFIIKKAPEISVAATGTQTPSVEQGSTANYAGGTFRLTRSYGGSTNITTIRISETDTTLTADTYITNAALKYGLDITTPYDCVSESYGGTESTFASGVSFLGETATFTNVGVAITSTQTFCGYLIYDVGSGAPAGDTAEFEITNASDVVDSVSSLAIGVPAVMSGATQITIPMSVSGSLCNNDEQIPCVSKITTAETIVLKKSGSGSCTATACTTTVDGSGNYTVSNITGAAANDVFTIYVGGTASTDNNATYNAVTVTKINANDNLTGIDLITNRIVLRQEIGIANITNSDLAGWDKDNDADIKFTSNAGAFVSDNTEEVHVWDSKKWTPGGTVTTNATSTASGTGGDLHIHSLAGFDIGANVLSVGGDFQNEGTFTKSSGQTTTFTATGTGFIITPFTSNFENIIFNGASGGWGFTSTPTMVGSLTITTGVLTPGQNMTVGGSWTNSVGSAGFVPGTYGVTFNTSATAVINGATTWNNFTVTTAGKIINFQASTTQTINGLLTITGTSGNEVVINSASAPTQWTVKHLGTESVNYASVTNSGCDAASTNIDTTNSFNGGTNGSCWVFGGAATLTQRAYIFEDDDGANVNVNNSQAASNTARVSVKKGERLNVRIQIDNTGSGAASAATYDLQACNFTDTACDAADEWATVSGSTDIRPSWGLSGGSGDDLTASGADRAVDTTASGTDCVQAGPTFDATANTSEWYENTGTSNSITLTNNKCYEMSFGVHTGAATLNKEYRFRIVKTTGATVLDGYSQYPTLTIASSEDKRYSKDTPTSLGSTSSDLTYYLDNRGYNYVLTDDNTNRDFNAALGGTNIPVLNTAYKYSNADEFPSVRWNGQSNVAPSTRTLTLEAFRFGASNAWETVTTNNTTGVDTDFELSTAGWAPAGPESDYYSSSWAYFRVYQTAGIETIKTDWVNFGTYRATAYVISQTFDTITNGVGYQAIMWKGIKPNGTNVKIQLATSNCSNGATNYPVCTTGAWGATGSDYIGGAACDNSNYYTPPPSAGIKVTCYAQHNNKRYFRYKVFLDANVTRDLIPKVDDIIVAWSP</sequence>
<keyword evidence="1" id="KW-1133">Transmembrane helix</keyword>
<dbReference type="EMBL" id="MHSR01000006">
    <property type="protein sequence ID" value="OHA47226.1"/>
    <property type="molecule type" value="Genomic_DNA"/>
</dbReference>
<keyword evidence="1" id="KW-0472">Membrane</keyword>
<evidence type="ECO:0000313" key="2">
    <source>
        <dbReference type="EMBL" id="OHA47226.1"/>
    </source>
</evidence>
<evidence type="ECO:0000256" key="1">
    <source>
        <dbReference type="SAM" id="Phobius"/>
    </source>
</evidence>